<dbReference type="AlphaFoldDB" id="A0A3B5R2C6"/>
<dbReference type="SMART" id="SM00607">
    <property type="entry name" value="FTP"/>
    <property type="match status" value="1"/>
</dbReference>
<dbReference type="GeneID" id="111608118"/>
<dbReference type="Ensembl" id="ENSXMAT00000041114.1">
    <property type="protein sequence ID" value="ENSXMAP00000036506.1"/>
    <property type="gene ID" value="ENSXMAG00000025121.1"/>
</dbReference>
<dbReference type="KEGG" id="xma:111608118"/>
<dbReference type="Proteomes" id="UP000002852">
    <property type="component" value="Unassembled WGS sequence"/>
</dbReference>
<reference evidence="8" key="2">
    <citation type="journal article" date="2013" name="Nat. Genet.">
        <title>The genome of the platyfish, Xiphophorus maculatus, provides insights into evolutionary adaptation and several complex traits.</title>
        <authorList>
            <person name="Schartl M."/>
            <person name="Walter R.B."/>
            <person name="Shen Y."/>
            <person name="Garcia T."/>
            <person name="Catchen J."/>
            <person name="Amores A."/>
            <person name="Braasch I."/>
            <person name="Chalopin D."/>
            <person name="Volff J.N."/>
            <person name="Lesch K.P."/>
            <person name="Bisazza A."/>
            <person name="Minx P."/>
            <person name="Hillier L."/>
            <person name="Wilson R.K."/>
            <person name="Fuerstenberg S."/>
            <person name="Boore J."/>
            <person name="Searle S."/>
            <person name="Postlethwait J.H."/>
            <person name="Warren W.C."/>
        </authorList>
    </citation>
    <scope>NUCLEOTIDE SEQUENCE [LARGE SCALE GENOMIC DNA]</scope>
    <source>
        <strain evidence="8">JP 163 A</strain>
    </source>
</reference>
<dbReference type="InterPro" id="IPR006585">
    <property type="entry name" value="FTP1"/>
</dbReference>
<dbReference type="OrthoDB" id="441660at2759"/>
<dbReference type="SMART" id="SM00034">
    <property type="entry name" value="CLECT"/>
    <property type="match status" value="1"/>
</dbReference>
<evidence type="ECO:0000256" key="3">
    <source>
        <dbReference type="ARBA" id="ARBA00023157"/>
    </source>
</evidence>
<dbReference type="Ensembl" id="ENSXMAT00000021583.1">
    <property type="protein sequence ID" value="ENSXMAP00000030889.1"/>
    <property type="gene ID" value="ENSXMAG00000025121.1"/>
</dbReference>
<dbReference type="PANTHER" id="PTHR45784:SF3">
    <property type="entry name" value="C-TYPE LECTIN DOMAIN FAMILY 4 MEMBER K-LIKE-RELATED"/>
    <property type="match status" value="1"/>
</dbReference>
<evidence type="ECO:0000256" key="2">
    <source>
        <dbReference type="ARBA" id="ARBA00022837"/>
    </source>
</evidence>
<dbReference type="GO" id="GO:0046872">
    <property type="term" value="F:metal ion binding"/>
    <property type="evidence" value="ECO:0007669"/>
    <property type="project" value="UniProtKB-KW"/>
</dbReference>
<dbReference type="PANTHER" id="PTHR45784">
    <property type="entry name" value="C-TYPE LECTIN DOMAIN FAMILY 20 MEMBER A-RELATED"/>
    <property type="match status" value="1"/>
</dbReference>
<feature type="domain" description="C-type lectin" evidence="6">
    <location>
        <begin position="165"/>
        <end position="275"/>
    </location>
</feature>
<evidence type="ECO:0000313" key="8">
    <source>
        <dbReference type="Proteomes" id="UP000002852"/>
    </source>
</evidence>
<dbReference type="PROSITE" id="PS50041">
    <property type="entry name" value="C_TYPE_LECTIN_2"/>
    <property type="match status" value="1"/>
</dbReference>
<evidence type="ECO:0000256" key="5">
    <source>
        <dbReference type="SAM" id="SignalP"/>
    </source>
</evidence>
<dbReference type="Gene3D" id="2.60.120.260">
    <property type="entry name" value="Galactose-binding domain-like"/>
    <property type="match status" value="1"/>
</dbReference>
<dbReference type="SUPFAM" id="SSF56436">
    <property type="entry name" value="C-type lectin-like"/>
    <property type="match status" value="1"/>
</dbReference>
<dbReference type="Pfam" id="PF22633">
    <property type="entry name" value="F5_F8_type_C_2"/>
    <property type="match status" value="1"/>
</dbReference>
<evidence type="ECO:0000256" key="4">
    <source>
        <dbReference type="SAM" id="MobiDB-lite"/>
    </source>
</evidence>
<dbReference type="InterPro" id="IPR016187">
    <property type="entry name" value="CTDL_fold"/>
</dbReference>
<proteinExistence type="predicted"/>
<dbReference type="OMA" id="NITRCSH"/>
<dbReference type="InterPro" id="IPR001304">
    <property type="entry name" value="C-type_lectin-like"/>
</dbReference>
<accession>A0A3B5R2C6</accession>
<protein>
    <submittedName>
        <fullName evidence="7">Killer cell lectin-like receptor subfamily F member 1</fullName>
    </submittedName>
</protein>
<dbReference type="SUPFAM" id="SSF49785">
    <property type="entry name" value="Galactose-binding domain-like"/>
    <property type="match status" value="1"/>
</dbReference>
<dbReference type="RefSeq" id="XP_023186723.1">
    <property type="nucleotide sequence ID" value="XM_023330955.1"/>
</dbReference>
<reference evidence="7" key="3">
    <citation type="submission" date="2025-05" db="UniProtKB">
        <authorList>
            <consortium name="Ensembl"/>
        </authorList>
    </citation>
    <scope>IDENTIFICATION</scope>
    <source>
        <strain evidence="7">JP 163 A</strain>
    </source>
</reference>
<evidence type="ECO:0000256" key="1">
    <source>
        <dbReference type="ARBA" id="ARBA00022723"/>
    </source>
</evidence>
<dbReference type="CDD" id="cd00037">
    <property type="entry name" value="CLECT"/>
    <property type="match status" value="1"/>
</dbReference>
<feature type="chain" id="PRO_5044592526" evidence="5">
    <location>
        <begin position="18"/>
        <end position="276"/>
    </location>
</feature>
<dbReference type="InterPro" id="IPR016186">
    <property type="entry name" value="C-type_lectin-like/link_sf"/>
</dbReference>
<sequence length="276" mass="31514">MLQCLLLIGLIGRLCMSQQMTAQCNTQTVDLTNSKSSQSSTYSSDDYSSAKATDGNQSSCSNTRELPYSWWSVDLQGVYEISCISIYNKKADHSGISGAKIYIGNFPQNNNVNNKLVYNITDFNIDQNNLCSFDPVLGRYVTVMPANPLVLCEVNVTGKKIESPFKLIDQNKTWEEALYYCRDNHRDLASILDEQMQTFAELEAEKANSPFVWIGLRYTCTLDFWFWVDDNVVEFKRWGRDGYKEDCDMSGGMEKEGDHRWFSKSDDEEFNFICAS</sequence>
<dbReference type="GeneTree" id="ENSGT00940000171417"/>
<keyword evidence="2" id="KW-0106">Calcium</keyword>
<evidence type="ECO:0000313" key="7">
    <source>
        <dbReference type="Ensembl" id="ENSXMAP00000036506.1"/>
    </source>
</evidence>
<evidence type="ECO:0000259" key="6">
    <source>
        <dbReference type="PROSITE" id="PS50041"/>
    </source>
</evidence>
<keyword evidence="8" id="KW-1185">Reference proteome</keyword>
<dbReference type="InterPro" id="IPR008979">
    <property type="entry name" value="Galactose-bd-like_sf"/>
</dbReference>
<keyword evidence="3" id="KW-1015">Disulfide bond</keyword>
<feature type="compositionally biased region" description="Polar residues" evidence="4">
    <location>
        <begin position="54"/>
        <end position="63"/>
    </location>
</feature>
<keyword evidence="1" id="KW-0479">Metal-binding</keyword>
<dbReference type="Gene3D" id="3.10.100.10">
    <property type="entry name" value="Mannose-Binding Protein A, subunit A"/>
    <property type="match status" value="1"/>
</dbReference>
<feature type="compositionally biased region" description="Low complexity" evidence="4">
    <location>
        <begin position="34"/>
        <end position="53"/>
    </location>
</feature>
<keyword evidence="5" id="KW-0732">Signal</keyword>
<dbReference type="Pfam" id="PF00059">
    <property type="entry name" value="Lectin_C"/>
    <property type="match status" value="1"/>
</dbReference>
<organism evidence="7 8">
    <name type="scientific">Xiphophorus maculatus</name>
    <name type="common">Southern platyfish</name>
    <name type="synonym">Platypoecilus maculatus</name>
    <dbReference type="NCBI Taxonomy" id="8083"/>
    <lineage>
        <taxon>Eukaryota</taxon>
        <taxon>Metazoa</taxon>
        <taxon>Chordata</taxon>
        <taxon>Craniata</taxon>
        <taxon>Vertebrata</taxon>
        <taxon>Euteleostomi</taxon>
        <taxon>Actinopterygii</taxon>
        <taxon>Neopterygii</taxon>
        <taxon>Teleostei</taxon>
        <taxon>Neoteleostei</taxon>
        <taxon>Acanthomorphata</taxon>
        <taxon>Ovalentaria</taxon>
        <taxon>Atherinomorphae</taxon>
        <taxon>Cyprinodontiformes</taxon>
        <taxon>Poeciliidae</taxon>
        <taxon>Poeciliinae</taxon>
        <taxon>Xiphophorus</taxon>
    </lineage>
</organism>
<feature type="region of interest" description="Disordered" evidence="4">
    <location>
        <begin position="32"/>
        <end position="63"/>
    </location>
</feature>
<name>A0A3B5R2C6_XIPMA</name>
<reference evidence="8" key="1">
    <citation type="submission" date="2012-01" db="EMBL/GenBank/DDBJ databases">
        <authorList>
            <person name="Walter R."/>
            <person name="Schartl M."/>
            <person name="Warren W."/>
        </authorList>
    </citation>
    <scope>NUCLEOTIDE SEQUENCE [LARGE SCALE GENOMIC DNA]</scope>
    <source>
        <strain evidence="8">JP 163 A</strain>
    </source>
</reference>
<feature type="signal peptide" evidence="5">
    <location>
        <begin position="1"/>
        <end position="17"/>
    </location>
</feature>